<dbReference type="InParanoid" id="A0A6P9AIH9"/>
<dbReference type="GO" id="GO:0005615">
    <property type="term" value="C:extracellular space"/>
    <property type="evidence" value="ECO:0007669"/>
    <property type="project" value="TreeGrafter"/>
</dbReference>
<organism evidence="6">
    <name type="scientific">Thrips palmi</name>
    <name type="common">Melon thrips</name>
    <dbReference type="NCBI Taxonomy" id="161013"/>
    <lineage>
        <taxon>Eukaryota</taxon>
        <taxon>Metazoa</taxon>
        <taxon>Ecdysozoa</taxon>
        <taxon>Arthropoda</taxon>
        <taxon>Hexapoda</taxon>
        <taxon>Insecta</taxon>
        <taxon>Pterygota</taxon>
        <taxon>Neoptera</taxon>
        <taxon>Paraneoptera</taxon>
        <taxon>Thysanoptera</taxon>
        <taxon>Terebrantia</taxon>
        <taxon>Thripoidea</taxon>
        <taxon>Thripidae</taxon>
        <taxon>Thrips</taxon>
    </lineage>
</organism>
<gene>
    <name evidence="6" type="primary">LOC117653567</name>
</gene>
<evidence type="ECO:0000313" key="6">
    <source>
        <dbReference type="RefSeq" id="XP_034255236.1"/>
    </source>
</evidence>
<dbReference type="SMART" id="SM00700">
    <property type="entry name" value="JHBP"/>
    <property type="match status" value="1"/>
</dbReference>
<evidence type="ECO:0000256" key="4">
    <source>
        <dbReference type="SAM" id="SignalP"/>
    </source>
</evidence>
<comment type="similarity">
    <text evidence="3">Belongs to the TO family.</text>
</comment>
<evidence type="ECO:0000256" key="2">
    <source>
        <dbReference type="ARBA" id="ARBA00023108"/>
    </source>
</evidence>
<dbReference type="AlphaFoldDB" id="A0A6P9AIH9"/>
<dbReference type="RefSeq" id="XP_034255236.1">
    <property type="nucleotide sequence ID" value="XM_034399345.1"/>
</dbReference>
<accession>A0A6P9AIH9</accession>
<dbReference type="InterPro" id="IPR038606">
    <property type="entry name" value="To_sf"/>
</dbReference>
<dbReference type="PANTHER" id="PTHR11008:SF18">
    <property type="entry name" value="BCDNA.GH05536-RELATED"/>
    <property type="match status" value="1"/>
</dbReference>
<dbReference type="KEGG" id="tpal:117653567"/>
<feature type="signal peptide" evidence="4">
    <location>
        <begin position="1"/>
        <end position="23"/>
    </location>
</feature>
<evidence type="ECO:0000256" key="1">
    <source>
        <dbReference type="ARBA" id="ARBA00022729"/>
    </source>
</evidence>
<name>A0A6P9AIH9_THRPL</name>
<dbReference type="InterPro" id="IPR010562">
    <property type="entry name" value="Haemolymph_juvenile_hormone-bd"/>
</dbReference>
<dbReference type="GO" id="GO:0007623">
    <property type="term" value="P:circadian rhythm"/>
    <property type="evidence" value="ECO:0007669"/>
    <property type="project" value="UniProtKB-ARBA"/>
</dbReference>
<dbReference type="Proteomes" id="UP000515158">
    <property type="component" value="Unplaced"/>
</dbReference>
<dbReference type="Pfam" id="PF06585">
    <property type="entry name" value="JHBP"/>
    <property type="match status" value="1"/>
</dbReference>
<proteinExistence type="inferred from homology"/>
<reference evidence="6" key="1">
    <citation type="submission" date="2025-08" db="UniProtKB">
        <authorList>
            <consortium name="RefSeq"/>
        </authorList>
    </citation>
    <scope>IDENTIFICATION</scope>
    <source>
        <tissue evidence="6">Total insect</tissue>
    </source>
</reference>
<keyword evidence="2" id="KW-0090">Biological rhythms</keyword>
<dbReference type="PANTHER" id="PTHR11008">
    <property type="entry name" value="PROTEIN TAKEOUT-LIKE PROTEIN"/>
    <property type="match status" value="1"/>
</dbReference>
<evidence type="ECO:0000313" key="5">
    <source>
        <dbReference type="Proteomes" id="UP000515158"/>
    </source>
</evidence>
<dbReference type="OrthoDB" id="8182977at2759"/>
<feature type="chain" id="PRO_5028319424" evidence="4">
    <location>
        <begin position="24"/>
        <end position="252"/>
    </location>
</feature>
<dbReference type="FunFam" id="3.15.10.30:FF:000001">
    <property type="entry name" value="Takeout-like protein 1"/>
    <property type="match status" value="1"/>
</dbReference>
<sequence length="252" mass="27675">MLTRSAAAGLVLVLAVTAPSVQAANKIPESWGTCKRSDPKLDECLKGAMQRAMKELEKGNAEFGLLPLDPFKVQQLRLDKGGGGALSMDMTLSDAELVGFKNAKVESFKADMNKYKFVATMRTPNLDLNSLYKVVGRVLLIPINGNGKTTIKMQKTLIRLTMQGNLKKAKSGKEHLHIDNVNFELIPEKSTFKFVNPAHATQADLLSRVVSENDGVIMEDLRPAISEAFSQALLQIANRIFSKVPFEDAFPQ</sequence>
<evidence type="ECO:0000256" key="3">
    <source>
        <dbReference type="ARBA" id="ARBA00060902"/>
    </source>
</evidence>
<keyword evidence="1 4" id="KW-0732">Signal</keyword>
<keyword evidence="5" id="KW-1185">Reference proteome</keyword>
<dbReference type="GeneID" id="117653567"/>
<protein>
    <submittedName>
        <fullName evidence="6">Uncharacterized protein LOC117653567</fullName>
    </submittedName>
</protein>
<dbReference type="Gene3D" id="3.15.10.30">
    <property type="entry name" value="Haemolymph juvenile hormone binding protein"/>
    <property type="match status" value="1"/>
</dbReference>